<sequence length="105" mass="12196">MEKKFAQRMLPKWLGSGVFREKTLYFCCTTVADVGKRIKQLEMRRPESAMFRPSAVCPLSQDNADDEKLQQSFADGYNRSFDKTSKMFNSRRPCTRRSPSSRRSS</sequence>
<name>W2R2Q9_PHYN3</name>
<dbReference type="GeneID" id="20189984"/>
<dbReference type="EMBL" id="KI669565">
    <property type="protein sequence ID" value="ETN18994.1"/>
    <property type="molecule type" value="Genomic_DNA"/>
</dbReference>
<evidence type="ECO:0000313" key="2">
    <source>
        <dbReference type="EMBL" id="ETN18994.1"/>
    </source>
</evidence>
<proteinExistence type="predicted"/>
<dbReference type="VEuPathDB" id="FungiDB:PPTG_21385"/>
<evidence type="ECO:0000256" key="1">
    <source>
        <dbReference type="SAM" id="MobiDB-lite"/>
    </source>
</evidence>
<feature type="compositionally biased region" description="Low complexity" evidence="1">
    <location>
        <begin position="90"/>
        <end position="105"/>
    </location>
</feature>
<evidence type="ECO:0000313" key="3">
    <source>
        <dbReference type="Proteomes" id="UP000018817"/>
    </source>
</evidence>
<reference evidence="3" key="1">
    <citation type="submission" date="2011-12" db="EMBL/GenBank/DDBJ databases">
        <authorList>
            <consortium name="The Broad Institute Genome Sequencing Platform"/>
            <person name="Russ C."/>
            <person name="Tyler B."/>
            <person name="Panabieres F."/>
            <person name="Shan W."/>
            <person name="Tripathy S."/>
            <person name="Grunwald N."/>
            <person name="Machado M."/>
            <person name="Young S.K."/>
            <person name="Zeng Q."/>
            <person name="Gargeya S."/>
            <person name="Fitzgerald M."/>
            <person name="Haas B."/>
            <person name="Abouelleil A."/>
            <person name="Alvarado L."/>
            <person name="Arachchi H.M."/>
            <person name="Berlin A."/>
            <person name="Chapman S.B."/>
            <person name="Gearin G."/>
            <person name="Goldberg J."/>
            <person name="Griggs A."/>
            <person name="Gujja S."/>
            <person name="Hansen M."/>
            <person name="Heiman D."/>
            <person name="Howarth C."/>
            <person name="Larimer J."/>
            <person name="Lui A."/>
            <person name="MacDonald P.J.P."/>
            <person name="McCowen C."/>
            <person name="Montmayeur A."/>
            <person name="Murphy C."/>
            <person name="Neiman D."/>
            <person name="Pearson M."/>
            <person name="Priest M."/>
            <person name="Roberts A."/>
            <person name="Saif S."/>
            <person name="Shea T."/>
            <person name="Sisk P."/>
            <person name="Stolte C."/>
            <person name="Sykes S."/>
            <person name="Wortman J."/>
            <person name="Nusbaum C."/>
            <person name="Birren B."/>
        </authorList>
    </citation>
    <scope>NUCLEOTIDE SEQUENCE [LARGE SCALE GENOMIC DNA]</scope>
    <source>
        <strain evidence="3">INRA-310</strain>
    </source>
</reference>
<dbReference type="AlphaFoldDB" id="W2R2Q9"/>
<organism evidence="2 3">
    <name type="scientific">Phytophthora nicotianae (strain INRA-310)</name>
    <name type="common">Phytophthora parasitica</name>
    <dbReference type="NCBI Taxonomy" id="761204"/>
    <lineage>
        <taxon>Eukaryota</taxon>
        <taxon>Sar</taxon>
        <taxon>Stramenopiles</taxon>
        <taxon>Oomycota</taxon>
        <taxon>Peronosporomycetes</taxon>
        <taxon>Peronosporales</taxon>
        <taxon>Peronosporaceae</taxon>
        <taxon>Phytophthora</taxon>
    </lineage>
</organism>
<dbReference type="RefSeq" id="XP_008895643.1">
    <property type="nucleotide sequence ID" value="XM_008897395.1"/>
</dbReference>
<feature type="region of interest" description="Disordered" evidence="1">
    <location>
        <begin position="77"/>
        <end position="105"/>
    </location>
</feature>
<dbReference type="Proteomes" id="UP000018817">
    <property type="component" value="Unassembled WGS sequence"/>
</dbReference>
<reference evidence="2 3" key="2">
    <citation type="submission" date="2013-11" db="EMBL/GenBank/DDBJ databases">
        <title>The Genome Sequence of Phytophthora parasitica INRA-310.</title>
        <authorList>
            <consortium name="The Broad Institute Genomics Platform"/>
            <person name="Russ C."/>
            <person name="Tyler B."/>
            <person name="Panabieres F."/>
            <person name="Shan W."/>
            <person name="Tripathy S."/>
            <person name="Grunwald N."/>
            <person name="Machado M."/>
            <person name="Johnson C.S."/>
            <person name="Arredondo F."/>
            <person name="Hong C."/>
            <person name="Coffey M."/>
            <person name="Young S.K."/>
            <person name="Zeng Q."/>
            <person name="Gargeya S."/>
            <person name="Fitzgerald M."/>
            <person name="Abouelleil A."/>
            <person name="Alvarado L."/>
            <person name="Chapman S.B."/>
            <person name="Gainer-Dewar J."/>
            <person name="Goldberg J."/>
            <person name="Griggs A."/>
            <person name="Gujja S."/>
            <person name="Hansen M."/>
            <person name="Howarth C."/>
            <person name="Imamovic A."/>
            <person name="Ireland A."/>
            <person name="Larimer J."/>
            <person name="McCowan C."/>
            <person name="Murphy C."/>
            <person name="Pearson M."/>
            <person name="Poon T.W."/>
            <person name="Priest M."/>
            <person name="Roberts A."/>
            <person name="Saif S."/>
            <person name="Shea T."/>
            <person name="Sykes S."/>
            <person name="Wortman J."/>
            <person name="Nusbaum C."/>
            <person name="Birren B."/>
        </authorList>
    </citation>
    <scope>NUCLEOTIDE SEQUENCE [LARGE SCALE GENOMIC DNA]</scope>
    <source>
        <strain evidence="2 3">INRA-310</strain>
    </source>
</reference>
<gene>
    <name evidence="2" type="ORF">PPTG_21385</name>
</gene>
<accession>W2R2Q9</accession>
<protein>
    <submittedName>
        <fullName evidence="2">Uncharacterized protein</fullName>
    </submittedName>
</protein>